<reference evidence="1" key="1">
    <citation type="submission" date="2019-03" db="EMBL/GenBank/DDBJ databases">
        <title>Single cell metagenomics reveals metabolic interactions within the superorganism composed of flagellate Streblomastix strix and complex community of Bacteroidetes bacteria on its surface.</title>
        <authorList>
            <person name="Treitli S.C."/>
            <person name="Kolisko M."/>
            <person name="Husnik F."/>
            <person name="Keeling P."/>
            <person name="Hampl V."/>
        </authorList>
    </citation>
    <scope>NUCLEOTIDE SEQUENCE</scope>
    <source>
        <strain evidence="1">STM</strain>
    </source>
</reference>
<name>A0A5J4S0J7_9ZZZZ</name>
<sequence>MKQLSIFNSPLSTIRACPHGSGYPLQFFLLVPSQKEFPLLSFTHHADCATNSRLLCLSSLIKDVRNSVYQLHNENIDKQGIILEKQSRYDKICSF</sequence>
<protein>
    <submittedName>
        <fullName evidence="1">Uncharacterized protein</fullName>
    </submittedName>
</protein>
<dbReference type="EMBL" id="SNRY01000577">
    <property type="protein sequence ID" value="KAA6338920.1"/>
    <property type="molecule type" value="Genomic_DNA"/>
</dbReference>
<organism evidence="1">
    <name type="scientific">termite gut metagenome</name>
    <dbReference type="NCBI Taxonomy" id="433724"/>
    <lineage>
        <taxon>unclassified sequences</taxon>
        <taxon>metagenomes</taxon>
        <taxon>organismal metagenomes</taxon>
    </lineage>
</organism>
<proteinExistence type="predicted"/>
<dbReference type="AlphaFoldDB" id="A0A5J4S0J7"/>
<gene>
    <name evidence="1" type="ORF">EZS27_013103</name>
</gene>
<accession>A0A5J4S0J7</accession>
<evidence type="ECO:0000313" key="1">
    <source>
        <dbReference type="EMBL" id="KAA6338920.1"/>
    </source>
</evidence>
<comment type="caution">
    <text evidence="1">The sequence shown here is derived from an EMBL/GenBank/DDBJ whole genome shotgun (WGS) entry which is preliminary data.</text>
</comment>